<evidence type="ECO:0000313" key="27">
    <source>
        <dbReference type="EMBL" id="TGZ43828.1"/>
    </source>
</evidence>
<dbReference type="GO" id="GO:0070390">
    <property type="term" value="C:transcription export complex 2"/>
    <property type="evidence" value="ECO:0007669"/>
    <property type="project" value="TreeGrafter"/>
</dbReference>
<feature type="compositionally biased region" description="Basic and acidic residues" evidence="25">
    <location>
        <begin position="793"/>
        <end position="803"/>
    </location>
</feature>
<keyword evidence="17 24" id="KW-0175">Coiled coil</keyword>
<dbReference type="PANTHER" id="PTHR12436:SF3">
    <property type="entry name" value="GERMINAL-CENTER ASSOCIATED NUCLEAR PROTEIN"/>
    <property type="match status" value="1"/>
</dbReference>
<comment type="subcellular location">
    <subcellularLocation>
        <location evidence="1">Chromosome</location>
    </subcellularLocation>
    <subcellularLocation>
        <location evidence="2">Cytoplasm</location>
    </subcellularLocation>
    <subcellularLocation>
        <location evidence="3">Nucleus</location>
        <location evidence="3">Nuclear pore complex</location>
    </subcellularLocation>
    <subcellularLocation>
        <location evidence="4">Nucleus</location>
        <location evidence="4">Nucleoplasm</location>
    </subcellularLocation>
</comment>
<evidence type="ECO:0000256" key="23">
    <source>
        <dbReference type="ARBA" id="ARBA00069544"/>
    </source>
</evidence>
<keyword evidence="11" id="KW-0808">Transferase</keyword>
<dbReference type="InterPro" id="IPR005062">
    <property type="entry name" value="SAC3/GANP/THP3_conserved"/>
</dbReference>
<evidence type="ECO:0000256" key="1">
    <source>
        <dbReference type="ARBA" id="ARBA00004286"/>
    </source>
</evidence>
<keyword evidence="18" id="KW-0906">Nuclear pore complex</keyword>
<dbReference type="GO" id="GO:0015031">
    <property type="term" value="P:protein transport"/>
    <property type="evidence" value="ECO:0007669"/>
    <property type="project" value="UniProtKB-KW"/>
</dbReference>
<dbReference type="EMBL" id="QBLH01003176">
    <property type="protein sequence ID" value="TGZ43828.1"/>
    <property type="molecule type" value="Genomic_DNA"/>
</dbReference>
<dbReference type="Gene3D" id="1.25.40.990">
    <property type="match status" value="1"/>
</dbReference>
<dbReference type="InterPro" id="IPR000717">
    <property type="entry name" value="PCI_dom"/>
</dbReference>
<feature type="compositionally biased region" description="Basic and acidic residues" evidence="25">
    <location>
        <begin position="728"/>
        <end position="759"/>
    </location>
</feature>
<feature type="non-terminal residue" evidence="27">
    <location>
        <position position="1752"/>
    </location>
</feature>
<keyword evidence="15" id="KW-0007">Acetylation</keyword>
<keyword evidence="10" id="KW-0597">Phosphoprotein</keyword>
<evidence type="ECO:0000313" key="28">
    <source>
        <dbReference type="Proteomes" id="UP000310200"/>
    </source>
</evidence>
<dbReference type="STRING" id="300112.A0A4S2K9Y6"/>
<keyword evidence="14" id="KW-0653">Protein transport</keyword>
<keyword evidence="8" id="KW-0488">Methylation</keyword>
<keyword evidence="7" id="KW-0158">Chromosome</keyword>
<keyword evidence="16" id="KW-0811">Translocation</keyword>
<evidence type="ECO:0000256" key="9">
    <source>
        <dbReference type="ARBA" id="ARBA00022490"/>
    </source>
</evidence>
<feature type="coiled-coil region" evidence="24">
    <location>
        <begin position="1578"/>
        <end position="1605"/>
    </location>
</feature>
<name>A0A4S2K9Y6_9HYME</name>
<dbReference type="GO" id="GO:0002376">
    <property type="term" value="P:immune system process"/>
    <property type="evidence" value="ECO:0007669"/>
    <property type="project" value="UniProtKB-KW"/>
</dbReference>
<evidence type="ECO:0000256" key="3">
    <source>
        <dbReference type="ARBA" id="ARBA00004567"/>
    </source>
</evidence>
<evidence type="ECO:0000256" key="4">
    <source>
        <dbReference type="ARBA" id="ARBA00004642"/>
    </source>
</evidence>
<organism evidence="27 28">
    <name type="scientific">Temnothorax longispinosus</name>
    <dbReference type="NCBI Taxonomy" id="300112"/>
    <lineage>
        <taxon>Eukaryota</taxon>
        <taxon>Metazoa</taxon>
        <taxon>Ecdysozoa</taxon>
        <taxon>Arthropoda</taxon>
        <taxon>Hexapoda</taxon>
        <taxon>Insecta</taxon>
        <taxon>Pterygota</taxon>
        <taxon>Neoptera</taxon>
        <taxon>Endopterygota</taxon>
        <taxon>Hymenoptera</taxon>
        <taxon>Apocrita</taxon>
        <taxon>Aculeata</taxon>
        <taxon>Formicoidea</taxon>
        <taxon>Formicidae</taxon>
        <taxon>Myrmicinae</taxon>
        <taxon>Temnothorax</taxon>
    </lineage>
</organism>
<evidence type="ECO:0000256" key="16">
    <source>
        <dbReference type="ARBA" id="ARBA00023010"/>
    </source>
</evidence>
<evidence type="ECO:0000256" key="2">
    <source>
        <dbReference type="ARBA" id="ARBA00004496"/>
    </source>
</evidence>
<feature type="compositionally biased region" description="Polar residues" evidence="25">
    <location>
        <begin position="780"/>
        <end position="792"/>
    </location>
</feature>
<dbReference type="InterPro" id="IPR034366">
    <property type="entry name" value="XMAS_RRM"/>
</dbReference>
<dbReference type="Pfam" id="PF03399">
    <property type="entry name" value="SAC3_GANP"/>
    <property type="match status" value="1"/>
</dbReference>
<keyword evidence="9" id="KW-0963">Cytoplasm</keyword>
<dbReference type="InterPro" id="IPR045107">
    <property type="entry name" value="SAC3/GANP/THP3"/>
</dbReference>
<evidence type="ECO:0000256" key="19">
    <source>
        <dbReference type="ARBA" id="ARBA00023242"/>
    </source>
</evidence>
<evidence type="ECO:0000256" key="14">
    <source>
        <dbReference type="ARBA" id="ARBA00022927"/>
    </source>
</evidence>
<dbReference type="GO" id="GO:0061733">
    <property type="term" value="F:protein-lysine-acetyltransferase activity"/>
    <property type="evidence" value="ECO:0007669"/>
    <property type="project" value="UniProtKB-EC"/>
</dbReference>
<dbReference type="Proteomes" id="UP000310200">
    <property type="component" value="Unassembled WGS sequence"/>
</dbReference>
<dbReference type="CDD" id="cd12457">
    <property type="entry name" value="RRM_XMAS2"/>
    <property type="match status" value="1"/>
</dbReference>
<feature type="coiled-coil region" evidence="24">
    <location>
        <begin position="929"/>
        <end position="963"/>
    </location>
</feature>
<evidence type="ECO:0000256" key="20">
    <source>
        <dbReference type="ARBA" id="ARBA00023315"/>
    </source>
</evidence>
<evidence type="ECO:0000256" key="22">
    <source>
        <dbReference type="ARBA" id="ARBA00055631"/>
    </source>
</evidence>
<evidence type="ECO:0000256" key="13">
    <source>
        <dbReference type="ARBA" id="ARBA00022859"/>
    </source>
</evidence>
<evidence type="ECO:0000256" key="21">
    <source>
        <dbReference type="ARBA" id="ARBA00038443"/>
    </source>
</evidence>
<comment type="function">
    <text evidence="22">As a component of the TREX-2 complex, involved in the export of mRNAs to the cytoplasm through the nuclear pores. Through the acetylation of histones, affects the assembly of nucleosomes at immunoglobulin variable region genes and promotes the recruitment and positioning of transcription complex to favor DNA cytosine deaminase AICDA/AID targeting, hence promoting somatic hypermutations.</text>
</comment>
<dbReference type="GO" id="GO:0003676">
    <property type="term" value="F:nucleic acid binding"/>
    <property type="evidence" value="ECO:0007669"/>
    <property type="project" value="InterPro"/>
</dbReference>
<keyword evidence="20" id="KW-0012">Acyltransferase</keyword>
<feature type="compositionally biased region" description="Low complexity" evidence="25">
    <location>
        <begin position="716"/>
        <end position="727"/>
    </location>
</feature>
<comment type="similarity">
    <text evidence="21">Belongs to the SAC3 family.</text>
</comment>
<evidence type="ECO:0000256" key="24">
    <source>
        <dbReference type="SAM" id="Coils"/>
    </source>
</evidence>
<keyword evidence="19" id="KW-0539">Nucleus</keyword>
<evidence type="ECO:0000256" key="8">
    <source>
        <dbReference type="ARBA" id="ARBA00022481"/>
    </source>
</evidence>
<keyword evidence="28" id="KW-1185">Reference proteome</keyword>
<evidence type="ECO:0000256" key="11">
    <source>
        <dbReference type="ARBA" id="ARBA00022679"/>
    </source>
</evidence>
<dbReference type="GO" id="GO:0005694">
    <property type="term" value="C:chromosome"/>
    <property type="evidence" value="ECO:0007669"/>
    <property type="project" value="UniProtKB-SubCell"/>
</dbReference>
<feature type="compositionally biased region" description="Polar residues" evidence="25">
    <location>
        <begin position="839"/>
        <end position="860"/>
    </location>
</feature>
<keyword evidence="13" id="KW-0391">Immunity</keyword>
<dbReference type="InterPro" id="IPR035979">
    <property type="entry name" value="RBD_domain_sf"/>
</dbReference>
<keyword evidence="12" id="KW-0509">mRNA transport</keyword>
<proteinExistence type="inferred from homology"/>
<dbReference type="EC" id="2.3.1.48" evidence="5"/>
<gene>
    <name evidence="27" type="ORF">DBV15_08522</name>
</gene>
<evidence type="ECO:0000256" key="12">
    <source>
        <dbReference type="ARBA" id="ARBA00022816"/>
    </source>
</evidence>
<dbReference type="GO" id="GO:0005654">
    <property type="term" value="C:nucleoplasm"/>
    <property type="evidence" value="ECO:0007669"/>
    <property type="project" value="UniProtKB-SubCell"/>
</dbReference>
<comment type="caution">
    <text evidence="27">The sequence shown here is derived from an EMBL/GenBank/DDBJ whole genome shotgun (WGS) entry which is preliminary data.</text>
</comment>
<feature type="region of interest" description="Disordered" evidence="25">
    <location>
        <begin position="716"/>
        <end position="873"/>
    </location>
</feature>
<accession>A0A4S2K9Y6</accession>
<evidence type="ECO:0000256" key="17">
    <source>
        <dbReference type="ARBA" id="ARBA00023054"/>
    </source>
</evidence>
<evidence type="ECO:0000256" key="7">
    <source>
        <dbReference type="ARBA" id="ARBA00022454"/>
    </source>
</evidence>
<feature type="domain" description="PCI" evidence="26">
    <location>
        <begin position="487"/>
        <end position="664"/>
    </location>
</feature>
<evidence type="ECO:0000256" key="6">
    <source>
        <dbReference type="ARBA" id="ARBA00022448"/>
    </source>
</evidence>
<dbReference type="GO" id="GO:0005643">
    <property type="term" value="C:nuclear pore"/>
    <property type="evidence" value="ECO:0007669"/>
    <property type="project" value="UniProtKB-SubCell"/>
</dbReference>
<keyword evidence="6" id="KW-0813">Transport</keyword>
<evidence type="ECO:0000256" key="18">
    <source>
        <dbReference type="ARBA" id="ARBA00023132"/>
    </source>
</evidence>
<sequence>MDDEMDVDVSRAGTASNSFVFSKPSAVSDLPRIVSFGVGSDHVFDTHFNKKNVFTFAAPTIVSRHDQSRAGLWASKPDKQYKPRIARNTYKPTVNVFANALKDTGAFEQLKKNSRSRVTKVNVNNSITCSDVPKALLTKTAAKEYFTRYGNIVKITIRPKKHVITVVYTTKVEASSAYYGSGEHKGEKFHVEWTKLESAAKTTTKKKDLQRNIVANLLKASDDEIKSELEAMATVEYNLHPAKGSELPDVGALLPLKTKPSGGKAALPHEKAAAKLEKAAAKVEKHDTENQISKVLPNTTMEELQNIIHQAALTAEEKYKVLEARDRLMRLKRVKPASLAMAKMTNGTCPDMCPEKERLMRESQRQVAPYEQLEGNEYRINHATAVKQYSRSSADQEEPMPHELRPVRSLKMTMSYLLHELVDLCEQEGTNLAEWYHFLWDRTRGIRKDITHQELCCEESVELIEQCARFHIVCSERLCAEDASVFDKKINSENLTKCLQTLKYMYHDLRVKGITCENEPEFRAYVVLLNLNNGNFLYDLQQLPKTVQNSPEVQFAIKVYFSLESNNYYKFFKLVRETTYLNACILLRYFNQVRLRALSIMIKAYCRSTSTTFPLYEFIDILGFEDENEAVYFCVQAGLNLSNDEMHILLNRQSFSMPSSIQQGRACNLIESKRVVLNFSIGQCIAGKRMPEKTYKNHKPHNSFDAHGYLMPQSFNAADQNSDASSAGRHDPYEFVEKETRRVPKLTSIRDQRPVRDLRSAQIRKQPANDEADAFKRASVSDSVTSGISKTDTLVEHKPKESKAQAGASAKVTSEKQSDNRGATSAQRGDAAATDEKQQSVMFGSGSTLGDNQFAGNPSVFSKPETSRNAEPVPPFAMAINKSIFSGAELGNMFTRNVAPSSSMIFVNKHFLAQQSFTDKTTKARGVFHKKEQNTQEEAMSEAERAKLEKLKHERRMQQVEEQSEEIYNSLHAEVTHELCSAIARQEIDRLEMYDTLSRRILSDMIGEVTHEMCDATLTAEIERERKLQAMLLRIKNQVIVKYINLWRRYVSRKKRQRAALEDTPVWLQKHSVEETARMLYTKGQEVVIRNMRKRRSEPEDVAPGTAETLAPIEVIAYAGIKENARSLDTDPLPNVYWKLVISWPDLANKPVLWYHKKVMNEYLYPNDFTMNPMVKLYRPNPYETLHVCVRHFEGLISEHHLVGTDALLFIADASENYKSVAKRLTRTILSRHKLMPMPLAFIVLGNGDLENQNDSIVSDLESLLESGYVSEYTIMYEENLSAKIILNLTQSAVLWLTMNKSPPNPLEMDYLCNVYDICLSEELWLRILGDSMFNKQLSNALTDPNFVIDLHNEAVNHLIDIILDPESMLYTNFAPELKKFLKSTDIVPCSYEYFTESWKRDEYRAKLETAMNGFVLPPWNAPWPITDIQDLRRHIMNYCREVLSDSNCNIVFCDILSNLFLTSGSLQITSFVHILLHVVKEKVRLLDEDQMVIYNRNHIKHFRTLPWWFKSNVLTEFMVHELNSDDSVTLNEPTRKRRKFDKSENDLDDSALDEEFGLLAEFCESTKARVMEVHSVSMEVENRLQAQQLENALLEDRLKNALLDEMDLTVEGAVGRVKTTGRKNQMEYLTVITIRITYGRKEEDKPPKYTRARCSIFAGEMIARRTNPKQPSAYRDSPNLTKLSLDIRSSDIVLKLPTSDRYASIDPRNVGISDALSDHGRTAKMYDDQFIKVESEADVDAGAAEDEGEDE</sequence>
<evidence type="ECO:0000256" key="25">
    <source>
        <dbReference type="SAM" id="MobiDB-lite"/>
    </source>
</evidence>
<protein>
    <recommendedName>
        <fullName evidence="23">Germinal-center associated nuclear protein</fullName>
        <ecNumber evidence="5">2.3.1.48</ecNumber>
    </recommendedName>
</protein>
<dbReference type="PROSITE" id="PS50250">
    <property type="entry name" value="PCI"/>
    <property type="match status" value="1"/>
</dbReference>
<dbReference type="FunFam" id="1.25.40.990:FF:000003">
    <property type="entry name" value="germinal-center associated nuclear protein isoform X2"/>
    <property type="match status" value="1"/>
</dbReference>
<dbReference type="PANTHER" id="PTHR12436">
    <property type="entry name" value="80 KDA MCM3-ASSOCIATED PROTEIN"/>
    <property type="match status" value="1"/>
</dbReference>
<evidence type="ECO:0000256" key="5">
    <source>
        <dbReference type="ARBA" id="ARBA00013184"/>
    </source>
</evidence>
<dbReference type="SUPFAM" id="SSF54928">
    <property type="entry name" value="RNA-binding domain, RBD"/>
    <property type="match status" value="1"/>
</dbReference>
<evidence type="ECO:0000256" key="15">
    <source>
        <dbReference type="ARBA" id="ARBA00022990"/>
    </source>
</evidence>
<evidence type="ECO:0000256" key="10">
    <source>
        <dbReference type="ARBA" id="ARBA00022553"/>
    </source>
</evidence>
<reference evidence="27 28" key="1">
    <citation type="journal article" date="2019" name="Philos. Trans. R. Soc. Lond., B, Biol. Sci.">
        <title>Ant behaviour and brain gene expression of defending hosts depend on the ecological success of the intruding social parasite.</title>
        <authorList>
            <person name="Kaur R."/>
            <person name="Stoldt M."/>
            <person name="Jongepier E."/>
            <person name="Feldmeyer B."/>
            <person name="Menzel F."/>
            <person name="Bornberg-Bauer E."/>
            <person name="Foitzik S."/>
        </authorList>
    </citation>
    <scope>NUCLEOTIDE SEQUENCE [LARGE SCALE GENOMIC DNA]</scope>
    <source>
        <tissue evidence="27">Whole body</tissue>
    </source>
</reference>
<dbReference type="GO" id="GO:0005737">
    <property type="term" value="C:cytoplasm"/>
    <property type="evidence" value="ECO:0007669"/>
    <property type="project" value="UniProtKB-SubCell"/>
</dbReference>
<evidence type="ECO:0000259" key="26">
    <source>
        <dbReference type="PROSITE" id="PS50250"/>
    </source>
</evidence>
<dbReference type="GO" id="GO:0006406">
    <property type="term" value="P:mRNA export from nucleus"/>
    <property type="evidence" value="ECO:0007669"/>
    <property type="project" value="TreeGrafter"/>
</dbReference>